<dbReference type="GO" id="GO:0008080">
    <property type="term" value="F:N-acetyltransferase activity"/>
    <property type="evidence" value="ECO:0007669"/>
    <property type="project" value="InterPro"/>
</dbReference>
<dbReference type="HOGENOM" id="CLU_105924_1_1_4"/>
<accession>E3HGV9</accession>
<protein>
    <submittedName>
        <fullName evidence="3">Acetyltransferase, GNAT family protein 15</fullName>
        <ecNumber evidence="3">2.3.1.-</ecNumber>
    </submittedName>
</protein>
<dbReference type="PANTHER" id="PTHR13947">
    <property type="entry name" value="GNAT FAMILY N-ACETYLTRANSFERASE"/>
    <property type="match status" value="1"/>
</dbReference>
<dbReference type="STRING" id="762376.AXYL_03289"/>
<keyword evidence="1 3" id="KW-0808">Transferase</keyword>
<evidence type="ECO:0000313" key="3">
    <source>
        <dbReference type="EMBL" id="ADP16609.1"/>
    </source>
</evidence>
<dbReference type="Gene3D" id="3.40.630.30">
    <property type="match status" value="1"/>
</dbReference>
<evidence type="ECO:0000313" key="4">
    <source>
        <dbReference type="Proteomes" id="UP000006876"/>
    </source>
</evidence>
<dbReference type="EC" id="2.3.1.-" evidence="3"/>
<dbReference type="eggNOG" id="COG0456">
    <property type="taxonomic scope" value="Bacteria"/>
</dbReference>
<keyword evidence="3" id="KW-0012">Acyltransferase</keyword>
<dbReference type="EMBL" id="CP002287">
    <property type="protein sequence ID" value="ADP16609.1"/>
    <property type="molecule type" value="Genomic_DNA"/>
</dbReference>
<sequence length="162" mass="18032">MAANDLKVRAALPGDHEWIVAAHGDVYAAEFGFERGFEDDIGGKMQAFRRLPSTFNRIWIGIIGDERVASIAVSERPAGVAFLNFVLVLPQHRGKGAGLRMMDTVLEHARAHGMKEVQLETYSCLTAARALYRRLGFEPVKVVPDQAAYGQAFDQEFWALRI</sequence>
<gene>
    <name evidence="3" type="ordered locus">AXYL_03289</name>
</gene>
<dbReference type="PROSITE" id="PS51186">
    <property type="entry name" value="GNAT"/>
    <property type="match status" value="1"/>
</dbReference>
<dbReference type="SUPFAM" id="SSF55729">
    <property type="entry name" value="Acyl-CoA N-acyltransferases (Nat)"/>
    <property type="match status" value="1"/>
</dbReference>
<evidence type="ECO:0000259" key="2">
    <source>
        <dbReference type="PROSITE" id="PS51186"/>
    </source>
</evidence>
<dbReference type="CDD" id="cd04301">
    <property type="entry name" value="NAT_SF"/>
    <property type="match status" value="1"/>
</dbReference>
<dbReference type="InterPro" id="IPR016181">
    <property type="entry name" value="Acyl_CoA_acyltransferase"/>
</dbReference>
<organism evidence="3 4">
    <name type="scientific">Achromobacter xylosoxidans (strain A8)</name>
    <dbReference type="NCBI Taxonomy" id="762376"/>
    <lineage>
        <taxon>Bacteria</taxon>
        <taxon>Pseudomonadati</taxon>
        <taxon>Pseudomonadota</taxon>
        <taxon>Betaproteobacteria</taxon>
        <taxon>Burkholderiales</taxon>
        <taxon>Alcaligenaceae</taxon>
        <taxon>Achromobacter</taxon>
    </lineage>
</organism>
<dbReference type="Pfam" id="PF00583">
    <property type="entry name" value="Acetyltransf_1"/>
    <property type="match status" value="1"/>
</dbReference>
<proteinExistence type="predicted"/>
<dbReference type="AlphaFoldDB" id="E3HGV9"/>
<dbReference type="PANTHER" id="PTHR13947:SF37">
    <property type="entry name" value="LD18367P"/>
    <property type="match status" value="1"/>
</dbReference>
<dbReference type="OrthoDB" id="5525374at2"/>
<dbReference type="InterPro" id="IPR050769">
    <property type="entry name" value="NAT_camello-type"/>
</dbReference>
<feature type="domain" description="N-acetyltransferase" evidence="2">
    <location>
        <begin position="6"/>
        <end position="156"/>
    </location>
</feature>
<dbReference type="KEGG" id="axy:AXYL_03289"/>
<dbReference type="InterPro" id="IPR000182">
    <property type="entry name" value="GNAT_dom"/>
</dbReference>
<name>E3HGV9_ACHXA</name>
<dbReference type="Proteomes" id="UP000006876">
    <property type="component" value="Chromosome"/>
</dbReference>
<reference evidence="3 4" key="1">
    <citation type="journal article" date="2011" name="J. Bacteriol.">
        <title>Complete genome sequence of the haloaromatic acid-degrading bacterium Achromobacter xylosoxidans A8.</title>
        <authorList>
            <person name="Strnad H."/>
            <person name="Ridl J."/>
            <person name="Paces J."/>
            <person name="Kolar M."/>
            <person name="Vlcek C."/>
            <person name="Paces V."/>
        </authorList>
    </citation>
    <scope>NUCLEOTIDE SEQUENCE [LARGE SCALE GENOMIC DNA]</scope>
    <source>
        <strain evidence="3 4">A8</strain>
    </source>
</reference>
<evidence type="ECO:0000256" key="1">
    <source>
        <dbReference type="ARBA" id="ARBA00022679"/>
    </source>
</evidence>
<dbReference type="RefSeq" id="WP_013393924.1">
    <property type="nucleotide sequence ID" value="NC_014640.1"/>
</dbReference>